<name>A0A0A8K3L3_9HYPH</name>
<protein>
    <recommendedName>
        <fullName evidence="7 18">Phosphatidate cytidylyltransferase</fullName>
        <ecNumber evidence="6 18">2.7.7.41</ecNumber>
    </recommendedName>
</protein>
<evidence type="ECO:0000313" key="21">
    <source>
        <dbReference type="Proteomes" id="UP000031643"/>
    </source>
</evidence>
<dbReference type="EMBL" id="AP014648">
    <property type="protein sequence ID" value="BAQ17538.1"/>
    <property type="molecule type" value="Genomic_DNA"/>
</dbReference>
<comment type="pathway">
    <text evidence="3 18">Phospholipid metabolism; CDP-diacylglycerol biosynthesis; CDP-diacylglycerol from sn-glycerol 3-phosphate: step 3/3.</text>
</comment>
<evidence type="ECO:0000256" key="18">
    <source>
        <dbReference type="RuleBase" id="RU003938"/>
    </source>
</evidence>
<feature type="transmembrane region" description="Helical" evidence="19">
    <location>
        <begin position="96"/>
        <end position="114"/>
    </location>
</feature>
<dbReference type="GO" id="GO:0004605">
    <property type="term" value="F:phosphatidate cytidylyltransferase activity"/>
    <property type="evidence" value="ECO:0007669"/>
    <property type="project" value="UniProtKB-EC"/>
</dbReference>
<keyword evidence="14" id="KW-0443">Lipid metabolism</keyword>
<dbReference type="GO" id="GO:0005886">
    <property type="term" value="C:plasma membrane"/>
    <property type="evidence" value="ECO:0007669"/>
    <property type="project" value="UniProtKB-SubCell"/>
</dbReference>
<feature type="transmembrane region" description="Helical" evidence="19">
    <location>
        <begin position="186"/>
        <end position="205"/>
    </location>
</feature>
<evidence type="ECO:0000256" key="2">
    <source>
        <dbReference type="ARBA" id="ARBA00004651"/>
    </source>
</evidence>
<keyword evidence="13 19" id="KW-1133">Transmembrane helix</keyword>
<keyword evidence="11 18" id="KW-0812">Transmembrane</keyword>
<dbReference type="EC" id="2.7.7.41" evidence="6 18"/>
<organism evidence="20 21">
    <name type="scientific">Methyloceanibacter caenitepidi</name>
    <dbReference type="NCBI Taxonomy" id="1384459"/>
    <lineage>
        <taxon>Bacteria</taxon>
        <taxon>Pseudomonadati</taxon>
        <taxon>Pseudomonadota</taxon>
        <taxon>Alphaproteobacteria</taxon>
        <taxon>Hyphomicrobiales</taxon>
        <taxon>Hyphomicrobiaceae</taxon>
        <taxon>Methyloceanibacter</taxon>
    </lineage>
</organism>
<comment type="catalytic activity">
    <reaction evidence="1 18">
        <text>a 1,2-diacyl-sn-glycero-3-phosphate + CTP + H(+) = a CDP-1,2-diacyl-sn-glycerol + diphosphate</text>
        <dbReference type="Rhea" id="RHEA:16229"/>
        <dbReference type="ChEBI" id="CHEBI:15378"/>
        <dbReference type="ChEBI" id="CHEBI:33019"/>
        <dbReference type="ChEBI" id="CHEBI:37563"/>
        <dbReference type="ChEBI" id="CHEBI:58332"/>
        <dbReference type="ChEBI" id="CHEBI:58608"/>
        <dbReference type="EC" id="2.7.7.41"/>
    </reaction>
</comment>
<accession>A0A0A8K3L3</accession>
<dbReference type="STRING" id="1384459.GL4_2095"/>
<evidence type="ECO:0000256" key="9">
    <source>
        <dbReference type="ARBA" id="ARBA00022516"/>
    </source>
</evidence>
<evidence type="ECO:0000256" key="3">
    <source>
        <dbReference type="ARBA" id="ARBA00005119"/>
    </source>
</evidence>
<evidence type="ECO:0000256" key="1">
    <source>
        <dbReference type="ARBA" id="ARBA00001698"/>
    </source>
</evidence>
<evidence type="ECO:0000256" key="4">
    <source>
        <dbReference type="ARBA" id="ARBA00005189"/>
    </source>
</evidence>
<keyword evidence="8" id="KW-1003">Cell membrane</keyword>
<proteinExistence type="inferred from homology"/>
<feature type="transmembrane region" description="Helical" evidence="19">
    <location>
        <begin position="120"/>
        <end position="139"/>
    </location>
</feature>
<dbReference type="Pfam" id="PF01148">
    <property type="entry name" value="CTP_transf_1"/>
    <property type="match status" value="1"/>
</dbReference>
<evidence type="ECO:0000256" key="5">
    <source>
        <dbReference type="ARBA" id="ARBA00010185"/>
    </source>
</evidence>
<evidence type="ECO:0000256" key="13">
    <source>
        <dbReference type="ARBA" id="ARBA00022989"/>
    </source>
</evidence>
<reference evidence="20 21" key="1">
    <citation type="submission" date="2014-09" db="EMBL/GenBank/DDBJ databases">
        <title>Genome sequencing of Methyloceanibacter caenitepidi Gela4.</title>
        <authorList>
            <person name="Takeuchi M."/>
            <person name="Susumu S."/>
            <person name="Kamagata Y."/>
            <person name="Oshima K."/>
            <person name="Hattori M."/>
            <person name="Iwasaki W."/>
        </authorList>
    </citation>
    <scope>NUCLEOTIDE SEQUENCE [LARGE SCALE GENOMIC DNA]</scope>
    <source>
        <strain evidence="20 21">Gela4</strain>
    </source>
</reference>
<evidence type="ECO:0000256" key="12">
    <source>
        <dbReference type="ARBA" id="ARBA00022695"/>
    </source>
</evidence>
<feature type="transmembrane region" description="Helical" evidence="19">
    <location>
        <begin position="159"/>
        <end position="180"/>
    </location>
</feature>
<dbReference type="PROSITE" id="PS01315">
    <property type="entry name" value="CDS"/>
    <property type="match status" value="1"/>
</dbReference>
<comment type="pathway">
    <text evidence="4">Lipid metabolism.</text>
</comment>
<keyword evidence="17" id="KW-1208">Phospholipid metabolism</keyword>
<dbReference type="GO" id="GO:0016024">
    <property type="term" value="P:CDP-diacylglycerol biosynthetic process"/>
    <property type="evidence" value="ECO:0007669"/>
    <property type="project" value="UniProtKB-UniPathway"/>
</dbReference>
<dbReference type="PANTHER" id="PTHR46382:SF1">
    <property type="entry name" value="PHOSPHATIDATE CYTIDYLYLTRANSFERASE"/>
    <property type="match status" value="1"/>
</dbReference>
<dbReference type="HOGENOM" id="CLU_037294_1_1_5"/>
<evidence type="ECO:0000256" key="10">
    <source>
        <dbReference type="ARBA" id="ARBA00022679"/>
    </source>
</evidence>
<dbReference type="Proteomes" id="UP000031643">
    <property type="component" value="Chromosome"/>
</dbReference>
<feature type="transmembrane region" description="Helical" evidence="19">
    <location>
        <begin position="41"/>
        <end position="61"/>
    </location>
</feature>
<keyword evidence="15 19" id="KW-0472">Membrane</keyword>
<feature type="transmembrane region" description="Helical" evidence="19">
    <location>
        <begin position="67"/>
        <end position="84"/>
    </location>
</feature>
<dbReference type="UniPathway" id="UPA00557">
    <property type="reaction ID" value="UER00614"/>
</dbReference>
<comment type="similarity">
    <text evidence="5 18">Belongs to the CDS family.</text>
</comment>
<keyword evidence="21" id="KW-1185">Reference proteome</keyword>
<evidence type="ECO:0000256" key="15">
    <source>
        <dbReference type="ARBA" id="ARBA00023136"/>
    </source>
</evidence>
<gene>
    <name evidence="20" type="ORF">GL4_2095</name>
</gene>
<evidence type="ECO:0000313" key="20">
    <source>
        <dbReference type="EMBL" id="BAQ17538.1"/>
    </source>
</evidence>
<evidence type="ECO:0000256" key="8">
    <source>
        <dbReference type="ARBA" id="ARBA00022475"/>
    </source>
</evidence>
<dbReference type="PANTHER" id="PTHR46382">
    <property type="entry name" value="PHOSPHATIDATE CYTIDYLYLTRANSFERASE"/>
    <property type="match status" value="1"/>
</dbReference>
<dbReference type="KEGG" id="mcg:GL4_2095"/>
<evidence type="ECO:0000256" key="7">
    <source>
        <dbReference type="ARBA" id="ARBA00019373"/>
    </source>
</evidence>
<keyword evidence="9" id="KW-0444">Lipid biosynthesis</keyword>
<evidence type="ECO:0000256" key="6">
    <source>
        <dbReference type="ARBA" id="ARBA00012487"/>
    </source>
</evidence>
<keyword evidence="10 18" id="KW-0808">Transferase</keyword>
<evidence type="ECO:0000256" key="17">
    <source>
        <dbReference type="ARBA" id="ARBA00023264"/>
    </source>
</evidence>
<dbReference type="AlphaFoldDB" id="A0A0A8K3L3"/>
<dbReference type="InterPro" id="IPR000374">
    <property type="entry name" value="PC_trans"/>
</dbReference>
<feature type="transmembrane region" description="Helical" evidence="19">
    <location>
        <begin position="6"/>
        <end position="29"/>
    </location>
</feature>
<sequence>MFLAALTLAALVLSPWTFLVLVIASAMVLTWEWGSATRATGGDATSIIHIACATAVVIFVAVHRYEYAAIIFAAAMLTLLISGYQKKTPKEAKLDAGGLAYVVLPAAALIWLRSDPNHGLAAVLFVLVVSWTTDTASYVGGRAFGGPKFAPTISPKKTWSGFIIGTATPMLIGVLFAYYLGNTSPVALALVALVLAFACQMGDLLESAVKRSLGIKDMSQLIPGHGGFFDRIDSLLMAAVVAALIGLRNPEFPAAGLLIW</sequence>
<keyword evidence="16" id="KW-0594">Phospholipid biosynthesis</keyword>
<evidence type="ECO:0000256" key="14">
    <source>
        <dbReference type="ARBA" id="ARBA00023098"/>
    </source>
</evidence>
<evidence type="ECO:0000256" key="19">
    <source>
        <dbReference type="SAM" id="Phobius"/>
    </source>
</evidence>
<keyword evidence="12 18" id="KW-0548">Nucleotidyltransferase</keyword>
<comment type="subcellular location">
    <subcellularLocation>
        <location evidence="2">Cell membrane</location>
        <topology evidence="2">Multi-pass membrane protein</topology>
    </subcellularLocation>
</comment>
<evidence type="ECO:0000256" key="16">
    <source>
        <dbReference type="ARBA" id="ARBA00023209"/>
    </source>
</evidence>
<evidence type="ECO:0000256" key="11">
    <source>
        <dbReference type="ARBA" id="ARBA00022692"/>
    </source>
</evidence>